<evidence type="ECO:0000256" key="11">
    <source>
        <dbReference type="RuleBase" id="RU000649"/>
    </source>
</evidence>
<keyword evidence="9 11" id="KW-0357">Heparan sulfate</keyword>
<dbReference type="InterPro" id="IPR001050">
    <property type="entry name" value="Syndecan"/>
</dbReference>
<dbReference type="Pfam" id="PF00086">
    <property type="entry name" value="Thyroglobulin_1"/>
    <property type="match status" value="2"/>
</dbReference>
<comment type="function">
    <text evidence="11">Cell surface proteoglycan.</text>
</comment>
<keyword evidence="4 11" id="KW-0654">Proteoglycan</keyword>
<evidence type="ECO:0000256" key="10">
    <source>
        <dbReference type="PROSITE-ProRule" id="PRU00500"/>
    </source>
</evidence>
<evidence type="ECO:0000256" key="3">
    <source>
        <dbReference type="ARBA" id="ARBA00022692"/>
    </source>
</evidence>
<evidence type="ECO:0000256" key="12">
    <source>
        <dbReference type="SAM" id="MobiDB-lite"/>
    </source>
</evidence>
<dbReference type="GO" id="GO:0016477">
    <property type="term" value="P:cell migration"/>
    <property type="evidence" value="ECO:0007669"/>
    <property type="project" value="TreeGrafter"/>
</dbReference>
<evidence type="ECO:0000256" key="6">
    <source>
        <dbReference type="ARBA" id="ARBA00023136"/>
    </source>
</evidence>
<evidence type="ECO:0000256" key="4">
    <source>
        <dbReference type="ARBA" id="ARBA00022974"/>
    </source>
</evidence>
<comment type="caution">
    <text evidence="15">The sequence shown here is derived from an EMBL/GenBank/DDBJ whole genome shotgun (WGS) entry which is preliminary data.</text>
</comment>
<evidence type="ECO:0000259" key="14">
    <source>
        <dbReference type="PROSITE" id="PS51162"/>
    </source>
</evidence>
<dbReference type="Gene3D" id="4.10.800.10">
    <property type="entry name" value="Thyroglobulin type-1"/>
    <property type="match status" value="2"/>
</dbReference>
<dbReference type="Proteomes" id="UP000245119">
    <property type="component" value="Linkage Group LG4"/>
</dbReference>
<sequence>MDIPNWLLEPAERKGKLSSMYSIRNILFIVTCTNMSTSTTTTMTTTTTTSLAPRTPCEQLREASKHLLGNYVPRCTVDGDYDSLQCRGHPGTGTCWCADLGGREIPGTAHQAHTPDCIQGTNLPPCVFKLVQHSRSGLLGTFRPRCSLDGNFEPKQCVGSMCFCVNINDGVKRPGTEVYLPDDPVCDRKDDQRTTLGVQMVTDFKVTPTTLRTSTVKDSSSGRKIDVNIGTEKPREEKTTTPTSNDTGNKEPVKEPSSAAHVMTQPGILAAIIGGAVVLLLCAILLVMFVVYRMRKKDEGSYALEEPKKLPYSYQRAPDKEFYA</sequence>
<dbReference type="InterPro" id="IPR000716">
    <property type="entry name" value="Thyroglobulin_1"/>
</dbReference>
<keyword evidence="8 11" id="KW-0325">Glycoprotein</keyword>
<feature type="domain" description="Thyroglobulin type-1" evidence="14">
    <location>
        <begin position="123"/>
        <end position="186"/>
    </location>
</feature>
<keyword evidence="16" id="KW-1185">Reference proteome</keyword>
<evidence type="ECO:0000256" key="7">
    <source>
        <dbReference type="ARBA" id="ARBA00023157"/>
    </source>
</evidence>
<dbReference type="Pfam" id="PF01034">
    <property type="entry name" value="Syndecan"/>
    <property type="match status" value="1"/>
</dbReference>
<evidence type="ECO:0000256" key="5">
    <source>
        <dbReference type="ARBA" id="ARBA00022989"/>
    </source>
</evidence>
<comment type="similarity">
    <text evidence="2 11">Belongs to the syndecan proteoglycan family.</text>
</comment>
<comment type="subcellular location">
    <subcellularLocation>
        <location evidence="1 11">Membrane</location>
        <topology evidence="1 11">Single-pass type I membrane protein</topology>
    </subcellularLocation>
</comment>
<evidence type="ECO:0000256" key="8">
    <source>
        <dbReference type="ARBA" id="ARBA00023180"/>
    </source>
</evidence>
<dbReference type="GO" id="GO:0009986">
    <property type="term" value="C:cell surface"/>
    <property type="evidence" value="ECO:0007669"/>
    <property type="project" value="TreeGrafter"/>
</dbReference>
<dbReference type="PANTHER" id="PTHR10915:SF1">
    <property type="entry name" value="SYNDECAN"/>
    <property type="match status" value="1"/>
</dbReference>
<feature type="disulfide bond" evidence="10">
    <location>
        <begin position="97"/>
        <end position="117"/>
    </location>
</feature>
<keyword evidence="5 13" id="KW-1133">Transmembrane helix</keyword>
<evidence type="ECO:0000256" key="9">
    <source>
        <dbReference type="ARBA" id="ARBA00023207"/>
    </source>
</evidence>
<evidence type="ECO:0000313" key="16">
    <source>
        <dbReference type="Proteomes" id="UP000245119"/>
    </source>
</evidence>
<dbReference type="SUPFAM" id="SSF57610">
    <property type="entry name" value="Thyroglobulin type-1 domain"/>
    <property type="match status" value="2"/>
</dbReference>
<keyword evidence="6 13" id="KW-0472">Membrane</keyword>
<dbReference type="SMART" id="SM00294">
    <property type="entry name" value="4.1m"/>
    <property type="match status" value="1"/>
</dbReference>
<dbReference type="GO" id="GO:0016020">
    <property type="term" value="C:membrane"/>
    <property type="evidence" value="ECO:0007669"/>
    <property type="project" value="UniProtKB-SubCell"/>
</dbReference>
<protein>
    <recommendedName>
        <fullName evidence="11">Syndecan</fullName>
    </recommendedName>
</protein>
<evidence type="ECO:0000256" key="1">
    <source>
        <dbReference type="ARBA" id="ARBA00004479"/>
    </source>
</evidence>
<dbReference type="EMBL" id="PZQS01000004">
    <property type="protein sequence ID" value="PVD32059.1"/>
    <property type="molecule type" value="Genomic_DNA"/>
</dbReference>
<evidence type="ECO:0000256" key="13">
    <source>
        <dbReference type="SAM" id="Phobius"/>
    </source>
</evidence>
<dbReference type="InterPro" id="IPR027789">
    <property type="entry name" value="Syndecan/Neurexin_dom"/>
</dbReference>
<organism evidence="15 16">
    <name type="scientific">Pomacea canaliculata</name>
    <name type="common">Golden apple snail</name>
    <dbReference type="NCBI Taxonomy" id="400727"/>
    <lineage>
        <taxon>Eukaryota</taxon>
        <taxon>Metazoa</taxon>
        <taxon>Spiralia</taxon>
        <taxon>Lophotrochozoa</taxon>
        <taxon>Mollusca</taxon>
        <taxon>Gastropoda</taxon>
        <taxon>Caenogastropoda</taxon>
        <taxon>Architaenioglossa</taxon>
        <taxon>Ampullarioidea</taxon>
        <taxon>Ampullariidae</taxon>
        <taxon>Pomacea</taxon>
    </lineage>
</organism>
<dbReference type="InterPro" id="IPR003585">
    <property type="entry name" value="Neurexin-like"/>
</dbReference>
<gene>
    <name evidence="15" type="ORF">C0Q70_07486</name>
</gene>
<proteinExistence type="inferred from homology"/>
<dbReference type="AlphaFoldDB" id="A0A2T7PF58"/>
<name>A0A2T7PF58_POMCA</name>
<dbReference type="InterPro" id="IPR030479">
    <property type="entry name" value="Syndecan_CS"/>
</dbReference>
<feature type="compositionally biased region" description="Basic and acidic residues" evidence="12">
    <location>
        <begin position="220"/>
        <end position="239"/>
    </location>
</feature>
<accession>A0A2T7PF58</accession>
<reference evidence="15 16" key="1">
    <citation type="submission" date="2018-04" db="EMBL/GenBank/DDBJ databases">
        <title>The genome of golden apple snail Pomacea canaliculata provides insight into stress tolerance and invasive adaptation.</title>
        <authorList>
            <person name="Liu C."/>
            <person name="Liu B."/>
            <person name="Ren Y."/>
            <person name="Zhang Y."/>
            <person name="Wang H."/>
            <person name="Li S."/>
            <person name="Jiang F."/>
            <person name="Yin L."/>
            <person name="Zhang G."/>
            <person name="Qian W."/>
            <person name="Fan W."/>
        </authorList>
    </citation>
    <scope>NUCLEOTIDE SEQUENCE [LARGE SCALE GENOMIC DNA]</scope>
    <source>
        <strain evidence="15">SZHN2017</strain>
        <tissue evidence="15">Muscle</tissue>
    </source>
</reference>
<dbReference type="PROSITE" id="PS00964">
    <property type="entry name" value="SYNDECAN"/>
    <property type="match status" value="1"/>
</dbReference>
<dbReference type="OrthoDB" id="10044468at2759"/>
<dbReference type="InterPro" id="IPR036857">
    <property type="entry name" value="Thyroglobulin_1_sf"/>
</dbReference>
<evidence type="ECO:0000313" key="15">
    <source>
        <dbReference type="EMBL" id="PVD32059.1"/>
    </source>
</evidence>
<feature type="transmembrane region" description="Helical" evidence="13">
    <location>
        <begin position="268"/>
        <end position="292"/>
    </location>
</feature>
<dbReference type="PROSITE" id="PS00484">
    <property type="entry name" value="THYROGLOBULIN_1_1"/>
    <property type="match status" value="2"/>
</dbReference>
<keyword evidence="3 11" id="KW-0812">Transmembrane</keyword>
<evidence type="ECO:0000256" key="2">
    <source>
        <dbReference type="ARBA" id="ARBA00005343"/>
    </source>
</evidence>
<dbReference type="CDD" id="cd00191">
    <property type="entry name" value="TY"/>
    <property type="match status" value="2"/>
</dbReference>
<feature type="domain" description="Thyroglobulin type-1" evidence="14">
    <location>
        <begin position="54"/>
        <end position="117"/>
    </location>
</feature>
<dbReference type="SMART" id="SM00211">
    <property type="entry name" value="TY"/>
    <property type="match status" value="2"/>
</dbReference>
<comment type="caution">
    <text evidence="10">Lacks conserved residue(s) required for the propagation of feature annotation.</text>
</comment>
<dbReference type="PANTHER" id="PTHR10915">
    <property type="entry name" value="SYNDECAN"/>
    <property type="match status" value="1"/>
</dbReference>
<feature type="region of interest" description="Disordered" evidence="12">
    <location>
        <begin position="213"/>
        <end position="259"/>
    </location>
</feature>
<dbReference type="STRING" id="400727.A0A2T7PF58"/>
<dbReference type="PROSITE" id="PS51162">
    <property type="entry name" value="THYROGLOBULIN_1_2"/>
    <property type="match status" value="2"/>
</dbReference>
<keyword evidence="7 10" id="KW-1015">Disulfide bond</keyword>